<keyword evidence="8" id="KW-0472">Membrane</keyword>
<dbReference type="PROSITE" id="PS50893">
    <property type="entry name" value="ABC_TRANSPORTER_2"/>
    <property type="match status" value="1"/>
</dbReference>
<dbReference type="GO" id="GO:0005524">
    <property type="term" value="F:ATP binding"/>
    <property type="evidence" value="ECO:0007669"/>
    <property type="project" value="UniProtKB-KW"/>
</dbReference>
<evidence type="ECO:0000256" key="9">
    <source>
        <dbReference type="ARBA" id="ARBA00066388"/>
    </source>
</evidence>
<dbReference type="RefSeq" id="WP_090289241.1">
    <property type="nucleotide sequence ID" value="NZ_FNCK01000002.1"/>
</dbReference>
<dbReference type="SMART" id="SM00382">
    <property type="entry name" value="AAA"/>
    <property type="match status" value="1"/>
</dbReference>
<keyword evidence="3" id="KW-0410">Iron transport</keyword>
<evidence type="ECO:0000256" key="2">
    <source>
        <dbReference type="ARBA" id="ARBA00022475"/>
    </source>
</evidence>
<protein>
    <recommendedName>
        <fullName evidence="9">ABC-type quaternary amine transporter</fullName>
        <ecNumber evidence="9">7.6.2.9</ecNumber>
    </recommendedName>
</protein>
<dbReference type="OrthoDB" id="9790614at2"/>
<dbReference type="PROSITE" id="PS00211">
    <property type="entry name" value="ABC_TRANSPORTER_1"/>
    <property type="match status" value="1"/>
</dbReference>
<dbReference type="EC" id="7.6.2.9" evidence="9"/>
<dbReference type="PANTHER" id="PTHR42781:SF4">
    <property type="entry name" value="SPERMIDINE_PUTRESCINE IMPORT ATP-BINDING PROTEIN POTA"/>
    <property type="match status" value="1"/>
</dbReference>
<evidence type="ECO:0000256" key="1">
    <source>
        <dbReference type="ARBA" id="ARBA00022448"/>
    </source>
</evidence>
<dbReference type="Gene3D" id="3.40.50.300">
    <property type="entry name" value="P-loop containing nucleotide triphosphate hydrolases"/>
    <property type="match status" value="1"/>
</dbReference>
<keyword evidence="1" id="KW-0813">Transport</keyword>
<dbReference type="STRING" id="120956.SAMN05421791_102154"/>
<evidence type="ECO:0000256" key="4">
    <source>
        <dbReference type="ARBA" id="ARBA00022741"/>
    </source>
</evidence>
<dbReference type="AlphaFoldDB" id="A0A1G7QN93"/>
<dbReference type="EMBL" id="FNCK01000002">
    <property type="protein sequence ID" value="SDF99982.1"/>
    <property type="molecule type" value="Genomic_DNA"/>
</dbReference>
<name>A0A1G7QN93_9LACT</name>
<keyword evidence="7" id="KW-0406">Ion transport</keyword>
<dbReference type="GO" id="GO:0016020">
    <property type="term" value="C:membrane"/>
    <property type="evidence" value="ECO:0007669"/>
    <property type="project" value="InterPro"/>
</dbReference>
<accession>A0A1G7QN93</accession>
<dbReference type="Proteomes" id="UP000199708">
    <property type="component" value="Unassembled WGS sequence"/>
</dbReference>
<dbReference type="SUPFAM" id="SSF52540">
    <property type="entry name" value="P-loop containing nucleoside triphosphate hydrolases"/>
    <property type="match status" value="1"/>
</dbReference>
<keyword evidence="4" id="KW-0547">Nucleotide-binding</keyword>
<keyword evidence="2" id="KW-1003">Cell membrane</keyword>
<dbReference type="InterPro" id="IPR017871">
    <property type="entry name" value="ABC_transporter-like_CS"/>
</dbReference>
<evidence type="ECO:0000256" key="7">
    <source>
        <dbReference type="ARBA" id="ARBA00023065"/>
    </source>
</evidence>
<evidence type="ECO:0000256" key="3">
    <source>
        <dbReference type="ARBA" id="ARBA00022496"/>
    </source>
</evidence>
<dbReference type="GO" id="GO:0016887">
    <property type="term" value="F:ATP hydrolysis activity"/>
    <property type="evidence" value="ECO:0007669"/>
    <property type="project" value="InterPro"/>
</dbReference>
<gene>
    <name evidence="11" type="ORF">SAMN05421791_102154</name>
</gene>
<keyword evidence="12" id="KW-1185">Reference proteome</keyword>
<dbReference type="InterPro" id="IPR027417">
    <property type="entry name" value="P-loop_NTPase"/>
</dbReference>
<dbReference type="CDD" id="cd03259">
    <property type="entry name" value="ABC_Carb_Solutes_like"/>
    <property type="match status" value="1"/>
</dbReference>
<evidence type="ECO:0000259" key="10">
    <source>
        <dbReference type="PROSITE" id="PS50893"/>
    </source>
</evidence>
<evidence type="ECO:0000256" key="5">
    <source>
        <dbReference type="ARBA" id="ARBA00022840"/>
    </source>
</evidence>
<dbReference type="GO" id="GO:0015418">
    <property type="term" value="F:ABC-type quaternary ammonium compound transporting activity"/>
    <property type="evidence" value="ECO:0007669"/>
    <property type="project" value="UniProtKB-EC"/>
</dbReference>
<evidence type="ECO:0000256" key="8">
    <source>
        <dbReference type="ARBA" id="ARBA00023136"/>
    </source>
</evidence>
<dbReference type="InterPro" id="IPR003593">
    <property type="entry name" value="AAA+_ATPase"/>
</dbReference>
<keyword evidence="5 11" id="KW-0067">ATP-binding</keyword>
<dbReference type="InterPro" id="IPR015853">
    <property type="entry name" value="ABC_transpr_FbpC"/>
</dbReference>
<evidence type="ECO:0000313" key="11">
    <source>
        <dbReference type="EMBL" id="SDF99982.1"/>
    </source>
</evidence>
<dbReference type="GO" id="GO:0015408">
    <property type="term" value="F:ABC-type ferric iron transporter activity"/>
    <property type="evidence" value="ECO:0007669"/>
    <property type="project" value="InterPro"/>
</dbReference>
<dbReference type="PANTHER" id="PTHR42781">
    <property type="entry name" value="SPERMIDINE/PUTRESCINE IMPORT ATP-BINDING PROTEIN POTA"/>
    <property type="match status" value="1"/>
</dbReference>
<dbReference type="Pfam" id="PF00005">
    <property type="entry name" value="ABC_tran"/>
    <property type="match status" value="1"/>
</dbReference>
<dbReference type="InterPro" id="IPR003439">
    <property type="entry name" value="ABC_transporter-like_ATP-bd"/>
</dbReference>
<proteinExistence type="predicted"/>
<dbReference type="FunFam" id="3.40.50.300:FF:000425">
    <property type="entry name" value="Probable ABC transporter, ATP-binding subunit"/>
    <property type="match status" value="1"/>
</dbReference>
<evidence type="ECO:0000313" key="12">
    <source>
        <dbReference type="Proteomes" id="UP000199708"/>
    </source>
</evidence>
<dbReference type="InterPro" id="IPR050093">
    <property type="entry name" value="ABC_SmlMolc_Importer"/>
</dbReference>
<reference evidence="11 12" key="1">
    <citation type="submission" date="2016-10" db="EMBL/GenBank/DDBJ databases">
        <authorList>
            <person name="de Groot N.N."/>
        </authorList>
    </citation>
    <scope>NUCLEOTIDE SEQUENCE [LARGE SCALE GENOMIC DNA]</scope>
    <source>
        <strain evidence="11 12">ATCC BAA-466</strain>
    </source>
</reference>
<sequence>MSLVIDDLTVILNHKNILNAINLEVENGEYIALLGPSGSGKTTFLKTVAGLIEQAKGDIVLNHNSIMAKPSHLRHVSVVFQDLRLFPHYNVRDNIAFPLKLKKMTEKQIDERVKSLLNDVRLPDFENQPIQELSGGQQQRVAIARALAAEPQVLLLDEPFSGLDEPLRRQMGQLVHNLHKKNGLITILVTHDKREAVQFADRIAFLHNGDLIQVDSPKKLFNQPRDEYVGNFFGQLNSLTVIDESRKQWLEMDPNSKFKEYLGQKIFVRPIRVEVKPMRIDLDSSLILPAKLTHLVEYPEYVDLKFQLTNYSEQWNVNVLHQSTKDYKIGEDYWLYVNFEDIISF</sequence>
<feature type="domain" description="ABC transporter" evidence="10">
    <location>
        <begin position="3"/>
        <end position="233"/>
    </location>
</feature>
<keyword evidence="6" id="KW-0408">Iron</keyword>
<evidence type="ECO:0000256" key="6">
    <source>
        <dbReference type="ARBA" id="ARBA00023004"/>
    </source>
</evidence>
<organism evidence="11 12">
    <name type="scientific">Facklamia miroungae</name>
    <dbReference type="NCBI Taxonomy" id="120956"/>
    <lineage>
        <taxon>Bacteria</taxon>
        <taxon>Bacillati</taxon>
        <taxon>Bacillota</taxon>
        <taxon>Bacilli</taxon>
        <taxon>Lactobacillales</taxon>
        <taxon>Aerococcaceae</taxon>
        <taxon>Facklamia</taxon>
    </lineage>
</organism>